<dbReference type="AlphaFoldDB" id="A0A420XU23"/>
<dbReference type="Proteomes" id="UP000281955">
    <property type="component" value="Unassembled WGS sequence"/>
</dbReference>
<dbReference type="InParanoid" id="A0A420XU23"/>
<dbReference type="InterPro" id="IPR011008">
    <property type="entry name" value="Dimeric_a/b-barrel"/>
</dbReference>
<evidence type="ECO:0000256" key="3">
    <source>
        <dbReference type="ARBA" id="ARBA00022723"/>
    </source>
</evidence>
<dbReference type="NCBIfam" id="TIGR01413">
    <property type="entry name" value="Dyp_perox_fam"/>
    <property type="match status" value="1"/>
</dbReference>
<evidence type="ECO:0000256" key="4">
    <source>
        <dbReference type="ARBA" id="ARBA00023002"/>
    </source>
</evidence>
<dbReference type="GO" id="GO:0020037">
    <property type="term" value="F:heme binding"/>
    <property type="evidence" value="ECO:0007669"/>
    <property type="project" value="InterPro"/>
</dbReference>
<dbReference type="PROSITE" id="PS51404">
    <property type="entry name" value="DYP_PEROXIDASE"/>
    <property type="match status" value="1"/>
</dbReference>
<dbReference type="GO" id="GO:0004601">
    <property type="term" value="F:peroxidase activity"/>
    <property type="evidence" value="ECO:0007669"/>
    <property type="project" value="UniProtKB-KW"/>
</dbReference>
<comment type="similarity">
    <text evidence="6">Belongs to the DyP-type peroxidase family.</text>
</comment>
<evidence type="ECO:0000313" key="7">
    <source>
        <dbReference type="EMBL" id="RKS80328.1"/>
    </source>
</evidence>
<evidence type="ECO:0000256" key="1">
    <source>
        <dbReference type="ARBA" id="ARBA00001970"/>
    </source>
</evidence>
<organism evidence="7 8">
    <name type="scientific">Motilibacter peucedani</name>
    <dbReference type="NCBI Taxonomy" id="598650"/>
    <lineage>
        <taxon>Bacteria</taxon>
        <taxon>Bacillati</taxon>
        <taxon>Actinomycetota</taxon>
        <taxon>Actinomycetes</taxon>
        <taxon>Motilibacterales</taxon>
        <taxon>Motilibacteraceae</taxon>
        <taxon>Motilibacter</taxon>
    </lineage>
</organism>
<comment type="caution">
    <text evidence="7">The sequence shown here is derived from an EMBL/GenBank/DDBJ whole genome shotgun (WGS) entry which is preliminary data.</text>
</comment>
<proteinExistence type="inferred from homology"/>
<evidence type="ECO:0000256" key="6">
    <source>
        <dbReference type="ARBA" id="ARBA00025737"/>
    </source>
</evidence>
<name>A0A420XU23_9ACTN</name>
<accession>A0A420XU23</accession>
<dbReference type="EMBL" id="RBWV01000009">
    <property type="protein sequence ID" value="RKS80328.1"/>
    <property type="molecule type" value="Genomic_DNA"/>
</dbReference>
<dbReference type="InterPro" id="IPR006314">
    <property type="entry name" value="Dyp_peroxidase"/>
</dbReference>
<evidence type="ECO:0000256" key="2">
    <source>
        <dbReference type="ARBA" id="ARBA00022559"/>
    </source>
</evidence>
<dbReference type="GO" id="GO:0005829">
    <property type="term" value="C:cytosol"/>
    <property type="evidence" value="ECO:0007669"/>
    <property type="project" value="TreeGrafter"/>
</dbReference>
<dbReference type="RefSeq" id="WP_231121450.1">
    <property type="nucleotide sequence ID" value="NZ_RBWV01000009.1"/>
</dbReference>
<keyword evidence="8" id="KW-1185">Reference proteome</keyword>
<evidence type="ECO:0000256" key="5">
    <source>
        <dbReference type="ARBA" id="ARBA00023004"/>
    </source>
</evidence>
<dbReference type="GO" id="GO:0046872">
    <property type="term" value="F:metal ion binding"/>
    <property type="evidence" value="ECO:0007669"/>
    <property type="project" value="UniProtKB-KW"/>
</dbReference>
<dbReference type="PANTHER" id="PTHR30521:SF5">
    <property type="entry name" value="BLR4509 PROTEIN"/>
    <property type="match status" value="1"/>
</dbReference>
<gene>
    <name evidence="7" type="ORF">CLV35_0756</name>
</gene>
<reference evidence="7 8" key="1">
    <citation type="submission" date="2018-10" db="EMBL/GenBank/DDBJ databases">
        <title>Genomic Encyclopedia of Archaeal and Bacterial Type Strains, Phase II (KMG-II): from individual species to whole genera.</title>
        <authorList>
            <person name="Goeker M."/>
        </authorList>
    </citation>
    <scope>NUCLEOTIDE SEQUENCE [LARGE SCALE GENOMIC DNA]</scope>
    <source>
        <strain evidence="7 8">RP-AC37</strain>
    </source>
</reference>
<comment type="cofactor">
    <cofactor evidence="1">
        <name>heme b</name>
        <dbReference type="ChEBI" id="CHEBI:60344"/>
    </cofactor>
</comment>
<sequence length="486" mass="52292">MAGTALSRRGRLAIERVDEDDVQALVFQGYGKLRGACYLVLEVVDPARARGWLASLVPRVSAGSGRPDGRAVNVAVTHEGLRRLGLAEASLAEFPVEVQEGMTSPHRSRLLGDVGAAAPAGWEWGGPGSPSPDLLLLLYAPDDEQVARLRDEEAARAEASGLRLVRALDTHDLGPVEHFGFRDGVSQPAIAGFGRPGPAMHTVRAGEFVLGYRNEHDQVPPTPTVDAATDRLDVLPETAGGRRDLGRDGSYLVVRQLEQDVHAFWRFLDQCTRRADGSSDGAARTRLAARMVGRWPGGAPVTQSPEHDDPALAESNEFGYAADLAGHVCPVGAHVRRTNPRDSLPPKPGTDASVAVGKRHRLMRRGREYGPPVDLAGVLAGGELPRWDDEAGDVRGLHFLCLCADVARQFEFVTHTWALNAQFDGLYDDADPLLGGHLPTGHSFTEQAVPVRRRTRGLPAFVTVRGGAYFFLPGVRALRYLAALGG</sequence>
<protein>
    <submittedName>
        <fullName evidence="7">Dyp-type peroxidase family</fullName>
    </submittedName>
</protein>
<keyword evidence="3" id="KW-0479">Metal-binding</keyword>
<evidence type="ECO:0000313" key="8">
    <source>
        <dbReference type="Proteomes" id="UP000281955"/>
    </source>
</evidence>
<dbReference type="SUPFAM" id="SSF54909">
    <property type="entry name" value="Dimeric alpha+beta barrel"/>
    <property type="match status" value="1"/>
</dbReference>
<keyword evidence="2 7" id="KW-0575">Peroxidase</keyword>
<keyword evidence="4" id="KW-0560">Oxidoreductase</keyword>
<keyword evidence="5" id="KW-0408">Iron</keyword>
<dbReference type="PANTHER" id="PTHR30521">
    <property type="entry name" value="DEFERROCHELATASE/PEROXIDASE"/>
    <property type="match status" value="1"/>
</dbReference>